<keyword evidence="2" id="KW-0812">Transmembrane</keyword>
<feature type="compositionally biased region" description="Pro residues" evidence="1">
    <location>
        <begin position="189"/>
        <end position="217"/>
    </location>
</feature>
<comment type="caution">
    <text evidence="3">The sequence shown here is derived from an EMBL/GenBank/DDBJ whole genome shotgun (WGS) entry which is preliminary data.</text>
</comment>
<feature type="transmembrane region" description="Helical" evidence="2">
    <location>
        <begin position="247"/>
        <end position="266"/>
    </location>
</feature>
<evidence type="ECO:0000313" key="3">
    <source>
        <dbReference type="EMBL" id="NKY41481.1"/>
    </source>
</evidence>
<feature type="compositionally biased region" description="Low complexity" evidence="1">
    <location>
        <begin position="97"/>
        <end position="107"/>
    </location>
</feature>
<reference evidence="3 4" key="1">
    <citation type="submission" date="2020-04" db="EMBL/GenBank/DDBJ databases">
        <title>MicrobeNet Type strains.</title>
        <authorList>
            <person name="Nicholson A.C."/>
        </authorList>
    </citation>
    <scope>NUCLEOTIDE SEQUENCE [LARGE SCALE GENOMIC DNA]</scope>
    <source>
        <strain evidence="3 4">ATCC BAA-787</strain>
    </source>
</reference>
<sequence length="304" mass="30456">MSTDDTRHQPEPATDPDDAALAPDATAPLPPTDEPRTNTAADATDVADDAEVVEATGAADDADVPDDADLVGATDAADEADVVDDADRADDADVADDGGVATGASADLAAEAGGTQPLSRADETQPLPPADETEVLPVADETQVLPAMTKDRPVRDDEPAVAQDGHTRPLPPSQDARPPLIDELASLSTPPPESRPAPASTPLPVSAPLPAAAPSPTPATSGTSATVTSPAVTEPEKEPRARLRVGTVVWGLVLAAIGVGILAWASGLAIDLQLALIVLLAVAGAALLVGSLLSAARSSRQAAA</sequence>
<gene>
    <name evidence="3" type="ORF">HGA02_18760</name>
</gene>
<proteinExistence type="predicted"/>
<feature type="non-terminal residue" evidence="3">
    <location>
        <position position="304"/>
    </location>
</feature>
<feature type="region of interest" description="Disordered" evidence="1">
    <location>
        <begin position="1"/>
        <end position="238"/>
    </location>
</feature>
<accession>A0ABX1K7E2</accession>
<feature type="transmembrane region" description="Helical" evidence="2">
    <location>
        <begin position="272"/>
        <end position="293"/>
    </location>
</feature>
<organism evidence="3 4">
    <name type="scientific">Cellulomonas septica</name>
    <dbReference type="NCBI Taxonomy" id="285080"/>
    <lineage>
        <taxon>Bacteria</taxon>
        <taxon>Bacillati</taxon>
        <taxon>Actinomycetota</taxon>
        <taxon>Actinomycetes</taxon>
        <taxon>Micrococcales</taxon>
        <taxon>Cellulomonadaceae</taxon>
        <taxon>Cellulomonas</taxon>
    </lineage>
</organism>
<name>A0ABX1K7E2_9CELL</name>
<dbReference type="EMBL" id="JAAXOY010000742">
    <property type="protein sequence ID" value="NKY41481.1"/>
    <property type="molecule type" value="Genomic_DNA"/>
</dbReference>
<feature type="compositionally biased region" description="Low complexity" evidence="1">
    <location>
        <begin position="218"/>
        <end position="233"/>
    </location>
</feature>
<dbReference type="Proteomes" id="UP000777774">
    <property type="component" value="Unassembled WGS sequence"/>
</dbReference>
<feature type="compositionally biased region" description="Acidic residues" evidence="1">
    <location>
        <begin position="60"/>
        <end position="69"/>
    </location>
</feature>
<feature type="compositionally biased region" description="Basic and acidic residues" evidence="1">
    <location>
        <begin position="149"/>
        <end position="158"/>
    </location>
</feature>
<evidence type="ECO:0000256" key="2">
    <source>
        <dbReference type="SAM" id="Phobius"/>
    </source>
</evidence>
<evidence type="ECO:0000313" key="4">
    <source>
        <dbReference type="Proteomes" id="UP000777774"/>
    </source>
</evidence>
<keyword evidence="2" id="KW-1133">Transmembrane helix</keyword>
<evidence type="ECO:0000256" key="1">
    <source>
        <dbReference type="SAM" id="MobiDB-lite"/>
    </source>
</evidence>
<protein>
    <submittedName>
        <fullName evidence="3">Uncharacterized protein</fullName>
    </submittedName>
</protein>
<keyword evidence="4" id="KW-1185">Reference proteome</keyword>
<keyword evidence="2" id="KW-0472">Membrane</keyword>
<feature type="compositionally biased region" description="Basic and acidic residues" evidence="1">
    <location>
        <begin position="1"/>
        <end position="10"/>
    </location>
</feature>